<evidence type="ECO:0000313" key="5">
    <source>
        <dbReference type="Proteomes" id="UP000663864"/>
    </source>
</evidence>
<evidence type="ECO:0000256" key="1">
    <source>
        <dbReference type="SAM" id="MobiDB-lite"/>
    </source>
</evidence>
<comment type="caution">
    <text evidence="3">The sequence shown here is derived from an EMBL/GenBank/DDBJ whole genome shotgun (WGS) entry which is preliminary data.</text>
</comment>
<accession>A0A813QSD0</accession>
<sequence length="199" mass="23360">MQSYNNNGLFRSKKYSTSRHKKKKYGRLFIRRSKIYHSLTNNSSYQSHPYCNNFSINYRPKTTQLRHRRIRQKLFNGAGDEKLIPPSSIEQKHIDLTELEHIFDSAIRNHLPIELYKEKSRTNNIVDENLQPISKLKSVINNNPIDTRIELSNQLTSEPIKNINHGFIYKIKQHKIFSAITLVTLSVITGFLSVFIFIK</sequence>
<reference evidence="3" key="1">
    <citation type="submission" date="2021-02" db="EMBL/GenBank/DDBJ databases">
        <authorList>
            <person name="Nowell W R."/>
        </authorList>
    </citation>
    <scope>NUCLEOTIDE SEQUENCE</scope>
</reference>
<name>A0A813QSD0_9BILA</name>
<keyword evidence="2" id="KW-0812">Transmembrane</keyword>
<evidence type="ECO:0000313" key="4">
    <source>
        <dbReference type="EMBL" id="CAF3689763.1"/>
    </source>
</evidence>
<evidence type="ECO:0000313" key="3">
    <source>
        <dbReference type="EMBL" id="CAF0771159.1"/>
    </source>
</evidence>
<feature type="region of interest" description="Disordered" evidence="1">
    <location>
        <begin position="1"/>
        <end position="23"/>
    </location>
</feature>
<protein>
    <submittedName>
        <fullName evidence="3">Uncharacterized protein</fullName>
    </submittedName>
</protein>
<evidence type="ECO:0000256" key="2">
    <source>
        <dbReference type="SAM" id="Phobius"/>
    </source>
</evidence>
<gene>
    <name evidence="4" type="ORF">JBS370_LOCUS8767</name>
    <name evidence="3" type="ORF">ZHD862_LOCUS863</name>
</gene>
<dbReference type="AlphaFoldDB" id="A0A813QSD0"/>
<feature type="transmembrane region" description="Helical" evidence="2">
    <location>
        <begin position="176"/>
        <end position="198"/>
    </location>
</feature>
<proteinExistence type="predicted"/>
<dbReference type="EMBL" id="CAJOBD010000568">
    <property type="protein sequence ID" value="CAF3689763.1"/>
    <property type="molecule type" value="Genomic_DNA"/>
</dbReference>
<organism evidence="3 5">
    <name type="scientific">Rotaria sordida</name>
    <dbReference type="NCBI Taxonomy" id="392033"/>
    <lineage>
        <taxon>Eukaryota</taxon>
        <taxon>Metazoa</taxon>
        <taxon>Spiralia</taxon>
        <taxon>Gnathifera</taxon>
        <taxon>Rotifera</taxon>
        <taxon>Eurotatoria</taxon>
        <taxon>Bdelloidea</taxon>
        <taxon>Philodinida</taxon>
        <taxon>Philodinidae</taxon>
        <taxon>Rotaria</taxon>
    </lineage>
</organism>
<keyword evidence="2" id="KW-1133">Transmembrane helix</keyword>
<keyword evidence="2" id="KW-0472">Membrane</keyword>
<dbReference type="Proteomes" id="UP000663864">
    <property type="component" value="Unassembled WGS sequence"/>
</dbReference>
<feature type="compositionally biased region" description="Basic residues" evidence="1">
    <location>
        <begin position="11"/>
        <end position="23"/>
    </location>
</feature>
<dbReference type="EMBL" id="CAJNOT010000013">
    <property type="protein sequence ID" value="CAF0771159.1"/>
    <property type="molecule type" value="Genomic_DNA"/>
</dbReference>
<dbReference type="Proteomes" id="UP000663836">
    <property type="component" value="Unassembled WGS sequence"/>
</dbReference>